<dbReference type="SUPFAM" id="SSF103473">
    <property type="entry name" value="MFS general substrate transporter"/>
    <property type="match status" value="1"/>
</dbReference>
<dbReference type="EMBL" id="JBHSIS010000007">
    <property type="protein sequence ID" value="MFC4855158.1"/>
    <property type="molecule type" value="Genomic_DNA"/>
</dbReference>
<feature type="transmembrane region" description="Helical" evidence="5">
    <location>
        <begin position="137"/>
        <end position="158"/>
    </location>
</feature>
<dbReference type="PANTHER" id="PTHR23537">
    <property type="match status" value="1"/>
</dbReference>
<feature type="transmembrane region" description="Helical" evidence="5">
    <location>
        <begin position="51"/>
        <end position="72"/>
    </location>
</feature>
<dbReference type="Pfam" id="PF06779">
    <property type="entry name" value="MFS_4"/>
    <property type="match status" value="1"/>
</dbReference>
<evidence type="ECO:0000313" key="8">
    <source>
        <dbReference type="Proteomes" id="UP001595859"/>
    </source>
</evidence>
<sequence length="377" mass="38161">MTITQTRTVWHLSVAGLAAIGVSFGFARYGFGLFLPDLRATFGLDVATVGLIGSGTYAGYLAALTLVGLLSARLGPRPLIIAAGACATAGLALVAVADSTPVLVAGLLLAGTSSGWAWAPYSDVVRTMVAPDRQERVLAMVPNGTAFGTAVAGVLALAVPWRPAWVLFAGAALAVTLYNAWLLRGLPRPQRVAAQRIRPTAAAVPLFASAFSYGVVGSVYWTFAVDMIAADAPGDAVGPLFWTLIGVAGLGGLLTGRALTVLGLRRTHALLFGALAFGVAVLALAPGALPAIGLSALLYGPAFMAVAAMLTVWSYRVFPARPAAGFSAVVFCLGLGTIAGPATLGAFASGHGLPAAFLLTAAVTAATIAARPATEHP</sequence>
<feature type="transmembrane region" description="Helical" evidence="5">
    <location>
        <begin position="325"/>
        <end position="347"/>
    </location>
</feature>
<feature type="domain" description="Major facilitator superfamily (MFS) profile" evidence="6">
    <location>
        <begin position="11"/>
        <end position="377"/>
    </location>
</feature>
<keyword evidence="8" id="KW-1185">Reference proteome</keyword>
<dbReference type="Gene3D" id="1.20.1250.20">
    <property type="entry name" value="MFS general substrate transporter like domains"/>
    <property type="match status" value="1"/>
</dbReference>
<name>A0ABV9S0J7_9PSEU</name>
<proteinExistence type="predicted"/>
<feature type="transmembrane region" description="Helical" evidence="5">
    <location>
        <begin position="164"/>
        <end position="183"/>
    </location>
</feature>
<evidence type="ECO:0000256" key="4">
    <source>
        <dbReference type="ARBA" id="ARBA00023136"/>
    </source>
</evidence>
<evidence type="ECO:0000256" key="5">
    <source>
        <dbReference type="SAM" id="Phobius"/>
    </source>
</evidence>
<reference evidence="8" key="1">
    <citation type="journal article" date="2019" name="Int. J. Syst. Evol. Microbiol.">
        <title>The Global Catalogue of Microorganisms (GCM) 10K type strain sequencing project: providing services to taxonomists for standard genome sequencing and annotation.</title>
        <authorList>
            <consortium name="The Broad Institute Genomics Platform"/>
            <consortium name="The Broad Institute Genome Sequencing Center for Infectious Disease"/>
            <person name="Wu L."/>
            <person name="Ma J."/>
        </authorList>
    </citation>
    <scope>NUCLEOTIDE SEQUENCE [LARGE SCALE GENOMIC DNA]</scope>
    <source>
        <strain evidence="8">ZS-22-S1</strain>
    </source>
</reference>
<dbReference type="Proteomes" id="UP001595859">
    <property type="component" value="Unassembled WGS sequence"/>
</dbReference>
<dbReference type="PROSITE" id="PS50850">
    <property type="entry name" value="MFS"/>
    <property type="match status" value="1"/>
</dbReference>
<feature type="transmembrane region" description="Helical" evidence="5">
    <location>
        <begin position="12"/>
        <end position="31"/>
    </location>
</feature>
<organism evidence="7 8">
    <name type="scientific">Actinophytocola glycyrrhizae</name>
    <dbReference type="NCBI Taxonomy" id="2044873"/>
    <lineage>
        <taxon>Bacteria</taxon>
        <taxon>Bacillati</taxon>
        <taxon>Actinomycetota</taxon>
        <taxon>Actinomycetes</taxon>
        <taxon>Pseudonocardiales</taxon>
        <taxon>Pseudonocardiaceae</taxon>
    </lineage>
</organism>
<keyword evidence="3 5" id="KW-1133">Transmembrane helix</keyword>
<evidence type="ECO:0000256" key="3">
    <source>
        <dbReference type="ARBA" id="ARBA00022989"/>
    </source>
</evidence>
<dbReference type="PANTHER" id="PTHR23537:SF1">
    <property type="entry name" value="SUGAR TRANSPORTER"/>
    <property type="match status" value="1"/>
</dbReference>
<evidence type="ECO:0000256" key="1">
    <source>
        <dbReference type="ARBA" id="ARBA00004651"/>
    </source>
</evidence>
<gene>
    <name evidence="7" type="ORF">ACFPCV_16750</name>
</gene>
<evidence type="ECO:0000313" key="7">
    <source>
        <dbReference type="EMBL" id="MFC4855158.1"/>
    </source>
</evidence>
<comment type="subcellular location">
    <subcellularLocation>
        <location evidence="1">Cell membrane</location>
        <topology evidence="1">Multi-pass membrane protein</topology>
    </subcellularLocation>
</comment>
<keyword evidence="2 5" id="KW-0812">Transmembrane</keyword>
<feature type="transmembrane region" description="Helical" evidence="5">
    <location>
        <begin position="236"/>
        <end position="256"/>
    </location>
</feature>
<keyword evidence="4 5" id="KW-0472">Membrane</keyword>
<feature type="transmembrane region" description="Helical" evidence="5">
    <location>
        <begin position="268"/>
        <end position="285"/>
    </location>
</feature>
<protein>
    <submittedName>
        <fullName evidence="7">YbfB/YjiJ family MFS transporter</fullName>
    </submittedName>
</protein>
<dbReference type="RefSeq" id="WP_378057106.1">
    <property type="nucleotide sequence ID" value="NZ_JBHSIS010000007.1"/>
</dbReference>
<evidence type="ECO:0000259" key="6">
    <source>
        <dbReference type="PROSITE" id="PS50850"/>
    </source>
</evidence>
<feature type="transmembrane region" description="Helical" evidence="5">
    <location>
        <begin position="353"/>
        <end position="370"/>
    </location>
</feature>
<accession>A0ABV9S0J7</accession>
<feature type="transmembrane region" description="Helical" evidence="5">
    <location>
        <begin position="79"/>
        <end position="97"/>
    </location>
</feature>
<dbReference type="InterPro" id="IPR036259">
    <property type="entry name" value="MFS_trans_sf"/>
</dbReference>
<feature type="transmembrane region" description="Helical" evidence="5">
    <location>
        <begin position="204"/>
        <end position="224"/>
    </location>
</feature>
<evidence type="ECO:0000256" key="2">
    <source>
        <dbReference type="ARBA" id="ARBA00022692"/>
    </source>
</evidence>
<feature type="transmembrane region" description="Helical" evidence="5">
    <location>
        <begin position="103"/>
        <end position="125"/>
    </location>
</feature>
<feature type="transmembrane region" description="Helical" evidence="5">
    <location>
        <begin position="291"/>
        <end position="313"/>
    </location>
</feature>
<dbReference type="InterPro" id="IPR020846">
    <property type="entry name" value="MFS_dom"/>
</dbReference>
<comment type="caution">
    <text evidence="7">The sequence shown here is derived from an EMBL/GenBank/DDBJ whole genome shotgun (WGS) entry which is preliminary data.</text>
</comment>
<dbReference type="InterPro" id="IPR010645">
    <property type="entry name" value="MFS_4"/>
</dbReference>